<dbReference type="EMBL" id="SRLO01000915">
    <property type="protein sequence ID" value="TNN44255.1"/>
    <property type="molecule type" value="Genomic_DNA"/>
</dbReference>
<proteinExistence type="predicted"/>
<evidence type="ECO:0000313" key="3">
    <source>
        <dbReference type="Proteomes" id="UP000314294"/>
    </source>
</evidence>
<dbReference type="AlphaFoldDB" id="A0A4Z2FTU7"/>
<protein>
    <submittedName>
        <fullName evidence="2">Uncharacterized protein</fullName>
    </submittedName>
</protein>
<feature type="region of interest" description="Disordered" evidence="1">
    <location>
        <begin position="1"/>
        <end position="21"/>
    </location>
</feature>
<comment type="caution">
    <text evidence="2">The sequence shown here is derived from an EMBL/GenBank/DDBJ whole genome shotgun (WGS) entry which is preliminary data.</text>
</comment>
<evidence type="ECO:0000256" key="1">
    <source>
        <dbReference type="SAM" id="MobiDB-lite"/>
    </source>
</evidence>
<evidence type="ECO:0000313" key="2">
    <source>
        <dbReference type="EMBL" id="TNN44255.1"/>
    </source>
</evidence>
<reference evidence="2 3" key="1">
    <citation type="submission" date="2019-03" db="EMBL/GenBank/DDBJ databases">
        <title>First draft genome of Liparis tanakae, snailfish: a comprehensive survey of snailfish specific genes.</title>
        <authorList>
            <person name="Kim W."/>
            <person name="Song I."/>
            <person name="Jeong J.-H."/>
            <person name="Kim D."/>
            <person name="Kim S."/>
            <person name="Ryu S."/>
            <person name="Song J.Y."/>
            <person name="Lee S.K."/>
        </authorList>
    </citation>
    <scope>NUCLEOTIDE SEQUENCE [LARGE SCALE GENOMIC DNA]</scope>
    <source>
        <tissue evidence="2">Muscle</tissue>
    </source>
</reference>
<accession>A0A4Z2FTU7</accession>
<feature type="compositionally biased region" description="Polar residues" evidence="1">
    <location>
        <begin position="151"/>
        <end position="162"/>
    </location>
</feature>
<dbReference type="OrthoDB" id="10603994at2759"/>
<dbReference type="Proteomes" id="UP000314294">
    <property type="component" value="Unassembled WGS sequence"/>
</dbReference>
<gene>
    <name evidence="2" type="ORF">EYF80_045538</name>
</gene>
<keyword evidence="3" id="KW-1185">Reference proteome</keyword>
<feature type="region of interest" description="Disordered" evidence="1">
    <location>
        <begin position="264"/>
        <end position="301"/>
    </location>
</feature>
<feature type="compositionally biased region" description="Basic and acidic residues" evidence="1">
    <location>
        <begin position="264"/>
        <end position="274"/>
    </location>
</feature>
<sequence>MGGGGGEEAQPPPGSINEGSDLPCGVVGALRDLARNLLPFPFLSSEETKLRSRSAGGLFFRFPDEREEVLLAGFTSSTVKKEGGALQLLLRRFRLPLRPLLWMGAAFPATPPPRLLCCDRLRTLAAGGDSTQVLSAMAMRIRLPRPRPPGNSGSLEGDSQNLDPRRGKQILTDSMDMRHKGTYIVTVRLHMQRPTNHPYQSLPSSVSCHTMPSRLTLVPGWQGPRQAESPSRAPEADPSWVLVPTDLVLTTSCLEVEVCRAGGAKERAEGREDPGAPGWPRAGGSGTVNMGSTWKEKNNLI</sequence>
<feature type="region of interest" description="Disordered" evidence="1">
    <location>
        <begin position="143"/>
        <end position="166"/>
    </location>
</feature>
<name>A0A4Z2FTU7_9TELE</name>
<organism evidence="2 3">
    <name type="scientific">Liparis tanakae</name>
    <name type="common">Tanaka's snailfish</name>
    <dbReference type="NCBI Taxonomy" id="230148"/>
    <lineage>
        <taxon>Eukaryota</taxon>
        <taxon>Metazoa</taxon>
        <taxon>Chordata</taxon>
        <taxon>Craniata</taxon>
        <taxon>Vertebrata</taxon>
        <taxon>Euteleostomi</taxon>
        <taxon>Actinopterygii</taxon>
        <taxon>Neopterygii</taxon>
        <taxon>Teleostei</taxon>
        <taxon>Neoteleostei</taxon>
        <taxon>Acanthomorphata</taxon>
        <taxon>Eupercaria</taxon>
        <taxon>Perciformes</taxon>
        <taxon>Cottioidei</taxon>
        <taxon>Cottales</taxon>
        <taxon>Liparidae</taxon>
        <taxon>Liparis</taxon>
    </lineage>
</organism>